<organism evidence="1 2">
    <name type="scientific">Ochrobactrum quorumnocens</name>
    <dbReference type="NCBI Taxonomy" id="271865"/>
    <lineage>
        <taxon>Bacteria</taxon>
        <taxon>Pseudomonadati</taxon>
        <taxon>Pseudomonadota</taxon>
        <taxon>Alphaproteobacteria</taxon>
        <taxon>Hyphomicrobiales</taxon>
        <taxon>Brucellaceae</taxon>
        <taxon>Brucella/Ochrobactrum group</taxon>
        <taxon>Ochrobactrum</taxon>
    </lineage>
</organism>
<protein>
    <submittedName>
        <fullName evidence="1">Uncharacterized protein</fullName>
    </submittedName>
</protein>
<keyword evidence="2" id="KW-1185">Reference proteome</keyword>
<reference evidence="1 2" key="1">
    <citation type="submission" date="2019-09" db="EMBL/GenBank/DDBJ databases">
        <title>Biological control of the noxious weed angled onion (Allium triquetrum) thwarted by endophytic bacteria in Victoria, Australia.</title>
        <authorList>
            <person name="Tehranchian P."/>
            <person name="Adair R.J."/>
            <person name="Van T.H."/>
            <person name="Morrison P.D."/>
            <person name="Williams H."/>
            <person name="Lawrie A.C."/>
        </authorList>
    </citation>
    <scope>NUCLEOTIDE SEQUENCE [LARGE SCALE GENOMIC DNA]</scope>
    <source>
        <strain evidence="1 2">RPTAtOch1</strain>
    </source>
</reference>
<dbReference type="EMBL" id="VYXQ01000024">
    <property type="protein sequence ID" value="KAA9361543.1"/>
    <property type="molecule type" value="Genomic_DNA"/>
</dbReference>
<dbReference type="AlphaFoldDB" id="A0A5N1JRG5"/>
<sequence>MLRQINAPTTAVGESKCQCESDLALKPALQKLFDEAEAAGWDRLQSALSVINLYEDNLYGTEHQEGCSYAAPFF</sequence>
<proteinExistence type="predicted"/>
<evidence type="ECO:0000313" key="1">
    <source>
        <dbReference type="EMBL" id="KAA9361543.1"/>
    </source>
</evidence>
<comment type="caution">
    <text evidence="1">The sequence shown here is derived from an EMBL/GenBank/DDBJ whole genome shotgun (WGS) entry which is preliminary data.</text>
</comment>
<name>A0A5N1JRG5_9HYPH</name>
<evidence type="ECO:0000313" key="2">
    <source>
        <dbReference type="Proteomes" id="UP000327108"/>
    </source>
</evidence>
<gene>
    <name evidence="1" type="ORF">F3W84_20085</name>
</gene>
<dbReference type="RefSeq" id="WP_151095247.1">
    <property type="nucleotide sequence ID" value="NZ_JBLZNM010000021.1"/>
</dbReference>
<accession>A0A5N1JRG5</accession>
<dbReference type="Proteomes" id="UP000327108">
    <property type="component" value="Unassembled WGS sequence"/>
</dbReference>